<keyword evidence="1" id="KW-0472">Membrane</keyword>
<evidence type="ECO:0000313" key="3">
    <source>
        <dbReference type="Proteomes" id="UP000198891"/>
    </source>
</evidence>
<keyword evidence="1" id="KW-0812">Transmembrane</keyword>
<proteinExistence type="predicted"/>
<protein>
    <submittedName>
        <fullName evidence="2">Uncharacterized protein</fullName>
    </submittedName>
</protein>
<evidence type="ECO:0000256" key="1">
    <source>
        <dbReference type="SAM" id="Phobius"/>
    </source>
</evidence>
<sequence length="45" mass="4818">MTTNTAPHERRTPNPRFLVAVKVTTLVVSAIAAVTLTIIAFAVQP</sequence>
<reference evidence="2 3" key="1">
    <citation type="submission" date="2016-10" db="EMBL/GenBank/DDBJ databases">
        <authorList>
            <person name="de Groot N.N."/>
        </authorList>
    </citation>
    <scope>NUCLEOTIDE SEQUENCE [LARGE SCALE GENOMIC DNA]</scope>
    <source>
        <strain evidence="2 3">CGMCC 4.3491</strain>
    </source>
</reference>
<dbReference type="RefSeq" id="WP_175494331.1">
    <property type="nucleotide sequence ID" value="NZ_FNPZ01000004.1"/>
</dbReference>
<dbReference type="AlphaFoldDB" id="A0A1H3SNG2"/>
<dbReference type="EMBL" id="FNPZ01000004">
    <property type="protein sequence ID" value="SDZ39526.1"/>
    <property type="molecule type" value="Genomic_DNA"/>
</dbReference>
<keyword evidence="1" id="KW-1133">Transmembrane helix</keyword>
<evidence type="ECO:0000313" key="2">
    <source>
        <dbReference type="EMBL" id="SDZ39526.1"/>
    </source>
</evidence>
<accession>A0A1H3SNG2</accession>
<feature type="transmembrane region" description="Helical" evidence="1">
    <location>
        <begin position="20"/>
        <end position="43"/>
    </location>
</feature>
<dbReference type="STRING" id="381665.SAMN05216554_3527"/>
<keyword evidence="3" id="KW-1185">Reference proteome</keyword>
<dbReference type="Proteomes" id="UP000198891">
    <property type="component" value="Unassembled WGS sequence"/>
</dbReference>
<organism evidence="2 3">
    <name type="scientific">Herbiconiux ginsengi</name>
    <dbReference type="NCBI Taxonomy" id="381665"/>
    <lineage>
        <taxon>Bacteria</taxon>
        <taxon>Bacillati</taxon>
        <taxon>Actinomycetota</taxon>
        <taxon>Actinomycetes</taxon>
        <taxon>Micrococcales</taxon>
        <taxon>Microbacteriaceae</taxon>
        <taxon>Herbiconiux</taxon>
    </lineage>
</organism>
<name>A0A1H3SNG2_9MICO</name>
<gene>
    <name evidence="2" type="ORF">SAMN05216554_3527</name>
</gene>